<dbReference type="VEuPathDB" id="CryptoDB:Vbra_1468"/>
<dbReference type="Gene3D" id="1.10.287.1490">
    <property type="match status" value="1"/>
</dbReference>
<feature type="region of interest" description="Disordered" evidence="2">
    <location>
        <begin position="741"/>
        <end position="850"/>
    </location>
</feature>
<feature type="compositionally biased region" description="Polar residues" evidence="2">
    <location>
        <begin position="234"/>
        <end position="253"/>
    </location>
</feature>
<feature type="region of interest" description="Disordered" evidence="2">
    <location>
        <begin position="102"/>
        <end position="152"/>
    </location>
</feature>
<feature type="compositionally biased region" description="Low complexity" evidence="2">
    <location>
        <begin position="118"/>
        <end position="134"/>
    </location>
</feature>
<evidence type="ECO:0000256" key="1">
    <source>
        <dbReference type="SAM" id="Coils"/>
    </source>
</evidence>
<feature type="compositionally biased region" description="Pro residues" evidence="2">
    <location>
        <begin position="290"/>
        <end position="300"/>
    </location>
</feature>
<gene>
    <name evidence="3" type="ORF">Vbra_1468</name>
</gene>
<name>A0A0G4E8Z4_VITBC</name>
<dbReference type="AlphaFoldDB" id="A0A0G4E8Z4"/>
<keyword evidence="1" id="KW-0175">Coiled coil</keyword>
<organism evidence="3 4">
    <name type="scientific">Vitrella brassicaformis (strain CCMP3155)</name>
    <dbReference type="NCBI Taxonomy" id="1169540"/>
    <lineage>
        <taxon>Eukaryota</taxon>
        <taxon>Sar</taxon>
        <taxon>Alveolata</taxon>
        <taxon>Colpodellida</taxon>
        <taxon>Vitrellaceae</taxon>
        <taxon>Vitrella</taxon>
    </lineage>
</organism>
<evidence type="ECO:0000313" key="3">
    <source>
        <dbReference type="EMBL" id="CEL91865.1"/>
    </source>
</evidence>
<feature type="compositionally biased region" description="Polar residues" evidence="2">
    <location>
        <begin position="263"/>
        <end position="272"/>
    </location>
</feature>
<dbReference type="EMBL" id="CDMY01000027">
    <property type="protein sequence ID" value="CEL91865.1"/>
    <property type="molecule type" value="Genomic_DNA"/>
</dbReference>
<feature type="region of interest" description="Disordered" evidence="2">
    <location>
        <begin position="225"/>
        <end position="272"/>
    </location>
</feature>
<feature type="coiled-coil region" evidence="1">
    <location>
        <begin position="348"/>
        <end position="389"/>
    </location>
</feature>
<feature type="region of interest" description="Disordered" evidence="2">
    <location>
        <begin position="506"/>
        <end position="530"/>
    </location>
</feature>
<evidence type="ECO:0000256" key="2">
    <source>
        <dbReference type="SAM" id="MobiDB-lite"/>
    </source>
</evidence>
<feature type="compositionally biased region" description="Pro residues" evidence="2">
    <location>
        <begin position="22"/>
        <end position="33"/>
    </location>
</feature>
<protein>
    <submittedName>
        <fullName evidence="3">Uncharacterized protein</fullName>
    </submittedName>
</protein>
<feature type="compositionally biased region" description="Pro residues" evidence="2">
    <location>
        <begin position="1"/>
        <end position="13"/>
    </location>
</feature>
<feature type="compositionally biased region" description="Basic and acidic residues" evidence="2">
    <location>
        <begin position="515"/>
        <end position="530"/>
    </location>
</feature>
<feature type="compositionally biased region" description="Basic and acidic residues" evidence="2">
    <location>
        <begin position="839"/>
        <end position="850"/>
    </location>
</feature>
<sequence>MYAPRGPYPPPASPYQQHDGPPFVPMARPPPLAPTFSVGQPAPLSHTSSYAPLSVPSNASSAVPMMHYCPPPPAHHQRVDAGRFMSADVRPPMAPMHLYGGPTSPYASHRPLPPPAAPSAAAAGAGAGGDPLSATPTMNHFTSVGHRHGAGGVGAGRPNGWLYQYPYPHHGGSPRVALPKAEAGAVALPGGGSSGGINGRVSAGQFMSHTGAGATKAAAMAPGYTRLSEAGSPGSESNKSFSVNRMRTGSSRTRPPLHPLTHTAKSPSGSQSVDIALPPPIPRPMRSTRPPLPVHVPLPHAPTRKGEFEQMSRREMQERNVSIIQLRDQLHDIESEQSWDRVRHGRELSDLQTQLRHRDDQLQKIKREVAQLKEEEHAAQIELAQLEQKRLAILNTKTAAAAAASAAADTFTTESTDLPTPSDVTKALQKTATELIQLDERVGEQAQRISELEQQQRMADQLGGQLRDGISARAAQMDGEVGSLASSLAQRVEDIHRLKCQLAAKKATSAASSPPERDDENHELQEGERRVTERRVEVDRLRQRVATYAKQKEDLERALGTKDQLLVTVQLQLDQAKRTVEEQEAEIKVLRSEKQPELISVLNRYPTSAERQVWTGAKERERETLSLPPPSPTHRALDRPPPIATGSSTSSSERVDALLEKFSSARLLKVSFLREPGKDGRYRYGSQVVTLAAREKPSVLALSPPSSPSEIGKTIMVHYGKNSVLPMEEFVSRFEAEELSGAALRPPTATPAVTTEPQPDDKDAFESGPADPRWTDPPLTAAAGDDAQHQLSQGGGGGVEGWVSFARESEGVWPSHPPPDGTTHVSFDGPVAQEQPMDDAFREMDAAQWG</sequence>
<evidence type="ECO:0000313" key="4">
    <source>
        <dbReference type="Proteomes" id="UP000041254"/>
    </source>
</evidence>
<dbReference type="InParanoid" id="A0A0G4E8Z4"/>
<feature type="compositionally biased region" description="Low complexity" evidence="2">
    <location>
        <begin position="742"/>
        <end position="757"/>
    </location>
</feature>
<keyword evidence="4" id="KW-1185">Reference proteome</keyword>
<proteinExistence type="predicted"/>
<dbReference type="Proteomes" id="UP000041254">
    <property type="component" value="Unassembled WGS sequence"/>
</dbReference>
<reference evidence="3 4" key="1">
    <citation type="submission" date="2014-11" db="EMBL/GenBank/DDBJ databases">
        <authorList>
            <person name="Zhu J."/>
            <person name="Qi W."/>
            <person name="Song R."/>
        </authorList>
    </citation>
    <scope>NUCLEOTIDE SEQUENCE [LARGE SCALE GENOMIC DNA]</scope>
</reference>
<feature type="region of interest" description="Disordered" evidence="2">
    <location>
        <begin position="287"/>
        <end position="309"/>
    </location>
</feature>
<feature type="region of interest" description="Disordered" evidence="2">
    <location>
        <begin position="1"/>
        <end position="40"/>
    </location>
</feature>
<accession>A0A0G4E8Z4</accession>
<feature type="region of interest" description="Disordered" evidence="2">
    <location>
        <begin position="612"/>
        <end position="652"/>
    </location>
</feature>